<feature type="non-terminal residue" evidence="2">
    <location>
        <position position="107"/>
    </location>
</feature>
<feature type="region of interest" description="Disordered" evidence="1">
    <location>
        <begin position="1"/>
        <end position="43"/>
    </location>
</feature>
<protein>
    <submittedName>
        <fullName evidence="2">Uncharacterized protein</fullName>
    </submittedName>
</protein>
<feature type="non-terminal residue" evidence="2">
    <location>
        <position position="1"/>
    </location>
</feature>
<dbReference type="EMBL" id="CADCVZ010000036">
    <property type="protein sequence ID" value="CAA9513144.1"/>
    <property type="molecule type" value="Genomic_DNA"/>
</dbReference>
<feature type="compositionally biased region" description="Low complexity" evidence="1">
    <location>
        <begin position="21"/>
        <end position="34"/>
    </location>
</feature>
<dbReference type="AlphaFoldDB" id="A0A6J4T4A2"/>
<reference evidence="2" key="1">
    <citation type="submission" date="2020-02" db="EMBL/GenBank/DDBJ databases">
        <authorList>
            <person name="Meier V. D."/>
        </authorList>
    </citation>
    <scope>NUCLEOTIDE SEQUENCE</scope>
    <source>
        <strain evidence="2">AVDCRST_MAG09</strain>
    </source>
</reference>
<name>A0A6J4T4A2_9SPHN</name>
<accession>A0A6J4T4A2</accession>
<sequence length="107" mass="12405">CRNVSPQLRMPSRRASRTLRPSRVPSSRGSGSRSSARRISRARRVWPASWRSLRSCSAPTSRTGRRSRTCWTRSAKAPPRPSSVPKTRRSWKRFAVWPKPWARRPRP</sequence>
<gene>
    <name evidence="2" type="ORF">AVDCRST_MAG09-1750</name>
</gene>
<evidence type="ECO:0000313" key="2">
    <source>
        <dbReference type="EMBL" id="CAA9513144.1"/>
    </source>
</evidence>
<proteinExistence type="predicted"/>
<organism evidence="2">
    <name type="scientific">uncultured Sphingomonas sp</name>
    <dbReference type="NCBI Taxonomy" id="158754"/>
    <lineage>
        <taxon>Bacteria</taxon>
        <taxon>Pseudomonadati</taxon>
        <taxon>Pseudomonadota</taxon>
        <taxon>Alphaproteobacteria</taxon>
        <taxon>Sphingomonadales</taxon>
        <taxon>Sphingomonadaceae</taxon>
        <taxon>Sphingomonas</taxon>
        <taxon>environmental samples</taxon>
    </lineage>
</organism>
<feature type="region of interest" description="Disordered" evidence="1">
    <location>
        <begin position="56"/>
        <end position="89"/>
    </location>
</feature>
<evidence type="ECO:0000256" key="1">
    <source>
        <dbReference type="SAM" id="MobiDB-lite"/>
    </source>
</evidence>